<reference evidence="2" key="1">
    <citation type="journal article" date="2017" name="Mycologia">
        <title>Fusarium algeriense, sp. nov., a novel toxigenic crown rot pathogen of durum wheat from Algeria is nested in the Fusarium burgessii species complex.</title>
        <authorList>
            <person name="Laraba I."/>
            <person name="Keddad A."/>
            <person name="Boureghda H."/>
            <person name="Abdallah N."/>
            <person name="Vaughan M.M."/>
            <person name="Proctor R.H."/>
            <person name="Busman M."/>
            <person name="O'Donnell K."/>
        </authorList>
    </citation>
    <scope>NUCLEOTIDE SEQUENCE</scope>
    <source>
        <strain evidence="2">NRRL 25174</strain>
    </source>
</reference>
<organism evidence="2 3">
    <name type="scientific">Fusarium beomiforme</name>
    <dbReference type="NCBI Taxonomy" id="44412"/>
    <lineage>
        <taxon>Eukaryota</taxon>
        <taxon>Fungi</taxon>
        <taxon>Dikarya</taxon>
        <taxon>Ascomycota</taxon>
        <taxon>Pezizomycotina</taxon>
        <taxon>Sordariomycetes</taxon>
        <taxon>Hypocreomycetidae</taxon>
        <taxon>Hypocreales</taxon>
        <taxon>Nectriaceae</taxon>
        <taxon>Fusarium</taxon>
        <taxon>Fusarium burgessii species complex</taxon>
    </lineage>
</organism>
<gene>
    <name evidence="2" type="ORF">FBEOM_1908</name>
</gene>
<dbReference type="Proteomes" id="UP000730481">
    <property type="component" value="Unassembled WGS sequence"/>
</dbReference>
<evidence type="ECO:0000256" key="1">
    <source>
        <dbReference type="SAM" id="MobiDB-lite"/>
    </source>
</evidence>
<proteinExistence type="predicted"/>
<evidence type="ECO:0000313" key="2">
    <source>
        <dbReference type="EMBL" id="KAF4344119.1"/>
    </source>
</evidence>
<feature type="compositionally biased region" description="Basic and acidic residues" evidence="1">
    <location>
        <begin position="30"/>
        <end position="43"/>
    </location>
</feature>
<feature type="compositionally biased region" description="Low complexity" evidence="1">
    <location>
        <begin position="1"/>
        <end position="21"/>
    </location>
</feature>
<keyword evidence="3" id="KW-1185">Reference proteome</keyword>
<dbReference type="AlphaFoldDB" id="A0A9P5ASV9"/>
<reference evidence="2" key="2">
    <citation type="submission" date="2020-02" db="EMBL/GenBank/DDBJ databases">
        <title>Identification and distribution of gene clusters putatively required for synthesis of sphingolipid metabolism inhibitors in phylogenetically diverse species of the filamentous fungus Fusarium.</title>
        <authorList>
            <person name="Kim H.-S."/>
            <person name="Busman M."/>
            <person name="Brown D.W."/>
            <person name="Divon H."/>
            <person name="Uhlig S."/>
            <person name="Proctor R.H."/>
        </authorList>
    </citation>
    <scope>NUCLEOTIDE SEQUENCE</scope>
    <source>
        <strain evidence="2">NRRL 25174</strain>
    </source>
</reference>
<dbReference type="EMBL" id="PVQB02000064">
    <property type="protein sequence ID" value="KAF4344119.1"/>
    <property type="molecule type" value="Genomic_DNA"/>
</dbReference>
<sequence length="355" mass="40633">MPSSVSSRSSSPSANDSGSESVRSEFLNGHQRDSQQTDKDRVTDGTTVDSQYQSPEQGSPLPDSQDGDQEGIQHDENKIIAKGQFGAEACMRYILKAYEKSPYTGWGDLHTKQSYRTLCRSRLIRRGLIRRQFDRGRGNPSTSWCNQKQCIYEAVIFTNPFLYLTNHPTSLEGLHADVYLQDFADAMVSKLFVIKDSKAKKLKALELLSFVDSPPVRVAFLQFVDWYELLGFKLSDQDFHNALIKTRPAFLELMYGVKTAAKFEETHSYIVPGAEVLATWTPNQLILRFLIWCEVWRQQKTPRSELWNIGSNEIVAHFLTAVLLNYKMMWREDCLGRLASFLKKYDPEAFRRSLA</sequence>
<comment type="caution">
    <text evidence="2">The sequence shown here is derived from an EMBL/GenBank/DDBJ whole genome shotgun (WGS) entry which is preliminary data.</text>
</comment>
<accession>A0A9P5ASV9</accession>
<evidence type="ECO:0000313" key="3">
    <source>
        <dbReference type="Proteomes" id="UP000730481"/>
    </source>
</evidence>
<dbReference type="OrthoDB" id="5141931at2759"/>
<feature type="region of interest" description="Disordered" evidence="1">
    <location>
        <begin position="1"/>
        <end position="71"/>
    </location>
</feature>
<name>A0A9P5ASV9_9HYPO</name>
<protein>
    <submittedName>
        <fullName evidence="2">Histone-lysine n-methyltransferase H3 lysine-9 specific dim-5</fullName>
    </submittedName>
</protein>
<feature type="compositionally biased region" description="Polar residues" evidence="1">
    <location>
        <begin position="44"/>
        <end position="57"/>
    </location>
</feature>